<comment type="cofactor">
    <cofactor evidence="1">
        <name>Zn(2+)</name>
        <dbReference type="ChEBI" id="CHEBI:29105"/>
    </cofactor>
</comment>
<feature type="domain" description="Deacetylase sirtuin-type" evidence="10">
    <location>
        <begin position="71"/>
        <end position="342"/>
    </location>
</feature>
<dbReference type="GeneID" id="136800487"/>
<keyword evidence="4 8" id="KW-0862">Zinc</keyword>
<keyword evidence="12" id="KW-1185">Reference proteome</keyword>
<comment type="catalytic activity">
    <reaction evidence="6">
        <text>N(6)-hexadecanoyl-L-lysyl-[protein] + NAD(+) + H2O = 2''-O-hexadecanoyl-ADP-D-ribose + nicotinamide + L-lysyl-[protein]</text>
        <dbReference type="Rhea" id="RHEA:70563"/>
        <dbReference type="Rhea" id="RHEA-COMP:9752"/>
        <dbReference type="Rhea" id="RHEA-COMP:14175"/>
        <dbReference type="ChEBI" id="CHEBI:15377"/>
        <dbReference type="ChEBI" id="CHEBI:17154"/>
        <dbReference type="ChEBI" id="CHEBI:29969"/>
        <dbReference type="ChEBI" id="CHEBI:57540"/>
        <dbReference type="ChEBI" id="CHEBI:138936"/>
        <dbReference type="ChEBI" id="CHEBI:189673"/>
    </reaction>
    <physiologicalReaction direction="left-to-right" evidence="6">
        <dbReference type="Rhea" id="RHEA:70564"/>
    </physiologicalReaction>
</comment>
<evidence type="ECO:0000259" key="10">
    <source>
        <dbReference type="PROSITE" id="PS50305"/>
    </source>
</evidence>
<dbReference type="InterPro" id="IPR026591">
    <property type="entry name" value="Sirtuin_cat_small_dom_sf"/>
</dbReference>
<evidence type="ECO:0000256" key="5">
    <source>
        <dbReference type="ARBA" id="ARBA00023027"/>
    </source>
</evidence>
<evidence type="ECO:0000256" key="9">
    <source>
        <dbReference type="SAM" id="MobiDB-lite"/>
    </source>
</evidence>
<evidence type="ECO:0000256" key="6">
    <source>
        <dbReference type="ARBA" id="ARBA00048378"/>
    </source>
</evidence>
<feature type="binding site" evidence="8">
    <location>
        <position position="236"/>
    </location>
    <ligand>
        <name>Zn(2+)</name>
        <dbReference type="ChEBI" id="CHEBI:29105"/>
    </ligand>
</feature>
<reference evidence="11" key="1">
    <citation type="submission" date="2021-01" db="UniProtKB">
        <authorList>
            <consortium name="EnsemblMetazoa"/>
        </authorList>
    </citation>
    <scope>IDENTIFICATION</scope>
</reference>
<comment type="catalytic activity">
    <reaction evidence="7">
        <text>N(6)-tetradecanoyl-L-lysyl-[protein] + NAD(+) + H2O = 2''-O-tetradecanoyl-ADP-D-ribose + nicotinamide + L-lysyl-[protein]</text>
        <dbReference type="Rhea" id="RHEA:70567"/>
        <dbReference type="Rhea" id="RHEA-COMP:9752"/>
        <dbReference type="Rhea" id="RHEA-COMP:15437"/>
        <dbReference type="ChEBI" id="CHEBI:15377"/>
        <dbReference type="ChEBI" id="CHEBI:17154"/>
        <dbReference type="ChEBI" id="CHEBI:29969"/>
        <dbReference type="ChEBI" id="CHEBI:57540"/>
        <dbReference type="ChEBI" id="CHEBI:141129"/>
        <dbReference type="ChEBI" id="CHEBI:189674"/>
    </reaction>
    <physiologicalReaction direction="left-to-right" evidence="7">
        <dbReference type="Rhea" id="RHEA:70568"/>
    </physiologicalReaction>
</comment>
<sequence>MSNSSTNDAGSSKLPEADDKEDGISNDVTNQDGGASGGAGAITEESARDRLFEYFKTLGISTNQTEEKHEKVISSLTIEGIAEHIRELRCKNIIVMTGAGISTSAGIPDFRSPGTGLYSKLEKYNLPYPQAIFELDYFKENPDPFFLLAKELYPGNFQPTPSHRFIKLLHENGLLLRNYTQNIDGLEVVAGVPQDKIVAAHGTFMTSHCIGCEKEYSESWMKEKIFASELPICESCGGTVKPDIVFFGENLPLRFFTCMGQDFRKADLLIVMGTSLTVQPFASLINRVGDHVPRLLINKEKCGQSFFSGGFDFDGPNSYRDVALLGDCDEGCSKLSELLGWKDDLERLMEGLEIEKSQESCSEDSHPDPPEIVVNETDSS</sequence>
<evidence type="ECO:0000256" key="1">
    <source>
        <dbReference type="ARBA" id="ARBA00001947"/>
    </source>
</evidence>
<dbReference type="RefSeq" id="XP_066913247.1">
    <property type="nucleotide sequence ID" value="XM_067057146.1"/>
</dbReference>
<dbReference type="Proteomes" id="UP000594262">
    <property type="component" value="Unplaced"/>
</dbReference>
<feature type="compositionally biased region" description="Basic and acidic residues" evidence="9">
    <location>
        <begin position="356"/>
        <end position="369"/>
    </location>
</feature>
<dbReference type="SUPFAM" id="SSF52467">
    <property type="entry name" value="DHS-like NAD/FAD-binding domain"/>
    <property type="match status" value="1"/>
</dbReference>
<feature type="region of interest" description="Disordered" evidence="9">
    <location>
        <begin position="356"/>
        <end position="380"/>
    </location>
</feature>
<dbReference type="PANTHER" id="PTHR11085">
    <property type="entry name" value="NAD-DEPENDENT PROTEIN DEACYLASE SIRTUIN-5, MITOCHONDRIAL-RELATED"/>
    <property type="match status" value="1"/>
</dbReference>
<evidence type="ECO:0000256" key="2">
    <source>
        <dbReference type="ARBA" id="ARBA00022679"/>
    </source>
</evidence>
<dbReference type="PROSITE" id="PS50305">
    <property type="entry name" value="SIRTUIN"/>
    <property type="match status" value="1"/>
</dbReference>
<feature type="region of interest" description="Disordered" evidence="9">
    <location>
        <begin position="1"/>
        <end position="42"/>
    </location>
</feature>
<organism evidence="11 12">
    <name type="scientific">Clytia hemisphaerica</name>
    <dbReference type="NCBI Taxonomy" id="252671"/>
    <lineage>
        <taxon>Eukaryota</taxon>
        <taxon>Metazoa</taxon>
        <taxon>Cnidaria</taxon>
        <taxon>Hydrozoa</taxon>
        <taxon>Hydroidolina</taxon>
        <taxon>Leptothecata</taxon>
        <taxon>Obeliida</taxon>
        <taxon>Clytiidae</taxon>
        <taxon>Clytia</taxon>
    </lineage>
</organism>
<dbReference type="InterPro" id="IPR050134">
    <property type="entry name" value="NAD-dep_sirtuin_deacylases"/>
</dbReference>
<dbReference type="Gene3D" id="3.40.50.1220">
    <property type="entry name" value="TPP-binding domain"/>
    <property type="match status" value="1"/>
</dbReference>
<dbReference type="GO" id="GO:0070403">
    <property type="term" value="F:NAD+ binding"/>
    <property type="evidence" value="ECO:0007669"/>
    <property type="project" value="InterPro"/>
</dbReference>
<evidence type="ECO:0000256" key="8">
    <source>
        <dbReference type="PROSITE-ProRule" id="PRU00236"/>
    </source>
</evidence>
<dbReference type="InterPro" id="IPR026590">
    <property type="entry name" value="Ssirtuin_cat_dom"/>
</dbReference>
<dbReference type="OrthoDB" id="420264at2759"/>
<dbReference type="CDD" id="cd01408">
    <property type="entry name" value="SIRT1"/>
    <property type="match status" value="1"/>
</dbReference>
<dbReference type="EnsemblMetazoa" id="CLYHEMT015047.1">
    <property type="protein sequence ID" value="CLYHEMP015047.1"/>
    <property type="gene ID" value="CLYHEMG015047"/>
</dbReference>
<dbReference type="PANTHER" id="PTHR11085:SF6">
    <property type="entry name" value="NAD-DEPENDENT PROTEIN DEACETYLASE SIRTUIN-2"/>
    <property type="match status" value="1"/>
</dbReference>
<feature type="binding site" evidence="8">
    <location>
        <position position="212"/>
    </location>
    <ligand>
        <name>Zn(2+)</name>
        <dbReference type="ChEBI" id="CHEBI:29105"/>
    </ligand>
</feature>
<accession>A0A7M5WYL9</accession>
<keyword evidence="2" id="KW-0808">Transferase</keyword>
<dbReference type="Gene3D" id="3.30.1600.10">
    <property type="entry name" value="SIR2/SIRT2 'Small Domain"/>
    <property type="match status" value="1"/>
</dbReference>
<dbReference type="GO" id="GO:0017136">
    <property type="term" value="F:histone deacetylase activity, NAD-dependent"/>
    <property type="evidence" value="ECO:0007669"/>
    <property type="project" value="TreeGrafter"/>
</dbReference>
<dbReference type="GO" id="GO:0046872">
    <property type="term" value="F:metal ion binding"/>
    <property type="evidence" value="ECO:0007669"/>
    <property type="project" value="UniProtKB-KW"/>
</dbReference>
<dbReference type="InterPro" id="IPR003000">
    <property type="entry name" value="Sirtuin"/>
</dbReference>
<feature type="compositionally biased region" description="Polar residues" evidence="9">
    <location>
        <begin position="1"/>
        <end position="10"/>
    </location>
</feature>
<dbReference type="AlphaFoldDB" id="A0A7M5WYL9"/>
<proteinExistence type="predicted"/>
<evidence type="ECO:0000256" key="4">
    <source>
        <dbReference type="ARBA" id="ARBA00022833"/>
    </source>
</evidence>
<feature type="active site" description="Proton acceptor" evidence="8">
    <location>
        <position position="201"/>
    </location>
</feature>
<keyword evidence="3 8" id="KW-0479">Metal-binding</keyword>
<name>A0A7M5WYL9_9CNID</name>
<evidence type="ECO:0000256" key="7">
    <source>
        <dbReference type="ARBA" id="ARBA00048905"/>
    </source>
</evidence>
<dbReference type="GO" id="GO:0005634">
    <property type="term" value="C:nucleus"/>
    <property type="evidence" value="ECO:0007669"/>
    <property type="project" value="TreeGrafter"/>
</dbReference>
<evidence type="ECO:0000313" key="11">
    <source>
        <dbReference type="EnsemblMetazoa" id="CLYHEMP015047.1"/>
    </source>
</evidence>
<evidence type="ECO:0000313" key="12">
    <source>
        <dbReference type="Proteomes" id="UP000594262"/>
    </source>
</evidence>
<evidence type="ECO:0000256" key="3">
    <source>
        <dbReference type="ARBA" id="ARBA00022723"/>
    </source>
</evidence>
<feature type="binding site" evidence="8">
    <location>
        <position position="209"/>
    </location>
    <ligand>
        <name>Zn(2+)</name>
        <dbReference type="ChEBI" id="CHEBI:29105"/>
    </ligand>
</feature>
<dbReference type="InterPro" id="IPR029035">
    <property type="entry name" value="DHS-like_NAD/FAD-binding_dom"/>
</dbReference>
<dbReference type="Pfam" id="PF02146">
    <property type="entry name" value="SIR2"/>
    <property type="match status" value="1"/>
</dbReference>
<protein>
    <recommendedName>
        <fullName evidence="10">Deacetylase sirtuin-type domain-containing protein</fullName>
    </recommendedName>
</protein>
<feature type="binding site" evidence="8">
    <location>
        <position position="233"/>
    </location>
    <ligand>
        <name>Zn(2+)</name>
        <dbReference type="ChEBI" id="CHEBI:29105"/>
    </ligand>
</feature>
<keyword evidence="5" id="KW-0520">NAD</keyword>